<dbReference type="Proteomes" id="UP001281761">
    <property type="component" value="Unassembled WGS sequence"/>
</dbReference>
<feature type="compositionally biased region" description="Low complexity" evidence="1">
    <location>
        <begin position="635"/>
        <end position="646"/>
    </location>
</feature>
<name>A0ABQ9YLI7_9EUKA</name>
<evidence type="ECO:0000256" key="1">
    <source>
        <dbReference type="SAM" id="MobiDB-lite"/>
    </source>
</evidence>
<comment type="caution">
    <text evidence="2">The sequence shown here is derived from an EMBL/GenBank/DDBJ whole genome shotgun (WGS) entry which is preliminary data.</text>
</comment>
<proteinExistence type="predicted"/>
<reference evidence="2 3" key="1">
    <citation type="journal article" date="2022" name="bioRxiv">
        <title>Genomics of Preaxostyla Flagellates Illuminates Evolutionary Transitions and the Path Towards Mitochondrial Loss.</title>
        <authorList>
            <person name="Novak L.V.F."/>
            <person name="Treitli S.C."/>
            <person name="Pyrih J."/>
            <person name="Halakuc P."/>
            <person name="Pipaliya S.V."/>
            <person name="Vacek V."/>
            <person name="Brzon O."/>
            <person name="Soukal P."/>
            <person name="Eme L."/>
            <person name="Dacks J.B."/>
            <person name="Karnkowska A."/>
            <person name="Elias M."/>
            <person name="Hampl V."/>
        </authorList>
    </citation>
    <scope>NUCLEOTIDE SEQUENCE [LARGE SCALE GENOMIC DNA]</scope>
    <source>
        <strain evidence="2">NAU3</strain>
        <tissue evidence="2">Gut</tissue>
    </source>
</reference>
<dbReference type="EMBL" id="JARBJD010000002">
    <property type="protein sequence ID" value="KAK2964612.1"/>
    <property type="molecule type" value="Genomic_DNA"/>
</dbReference>
<evidence type="ECO:0000313" key="3">
    <source>
        <dbReference type="Proteomes" id="UP001281761"/>
    </source>
</evidence>
<protein>
    <submittedName>
        <fullName evidence="2">Uncharacterized protein</fullName>
    </submittedName>
</protein>
<accession>A0ABQ9YLI7</accession>
<organism evidence="2 3">
    <name type="scientific">Blattamonas nauphoetae</name>
    <dbReference type="NCBI Taxonomy" id="2049346"/>
    <lineage>
        <taxon>Eukaryota</taxon>
        <taxon>Metamonada</taxon>
        <taxon>Preaxostyla</taxon>
        <taxon>Oxymonadida</taxon>
        <taxon>Blattamonas</taxon>
    </lineage>
</organism>
<keyword evidence="3" id="KW-1185">Reference proteome</keyword>
<feature type="region of interest" description="Disordered" evidence="1">
    <location>
        <begin position="550"/>
        <end position="602"/>
    </location>
</feature>
<evidence type="ECO:0000313" key="2">
    <source>
        <dbReference type="EMBL" id="KAK2964612.1"/>
    </source>
</evidence>
<sequence>MLCLLLITPNPLTKLLTHHHFAPSFVNAHPKYTNELLVALDEFLTSKQIKVTAAHFSHTNDPLLVVATKQTVPQQPSLNAFANPTFGLVDSDGHIGILDGDSQQLRFCVATHPSADFLHHLRTDIADISWNTLHASLIVQRSPATLFRKLNTIHVESVSSYRHQNTRKFLFCSCLSTPQTDSIAHSPFSSQLYSFLLFLHTQSNSSPINRSEIFVQLEATSQSFYFGVEKSLKTKQSETGSSVESSKPGSIADNLVSYSYQTKTPQLTVTTIQPLTPHRLSPMVATSAATAKSKLTVMTHPRKLAASPSPSSFIQSSTHLLPQAPLISRKGQSLGAFFTNYMQSSSGSFSLQTSAPIRAKPSFSSASPEFSIPSPLSDLTTTLSSVAFPCSSFTLSFHPSSFSLLYSLVTGNLVCSSRLPLALVLQSTSAITDHIISVTEHSERQLIKNVGQSTSIRQPVPSTDSRLSWRTKEDDFYQMKRGINLTTDQVKKMRAELKKDYEDQMNTSRDEWGFLDRIGDEPSNRVNAFFVIQTQPQTVNTPMSETLFSSHSIDLPTPAQSPFPSKSPFLSGTPLQSRAGSPQLGGFSSRSLTPQPAPQPAVTPFDPVSFSALFRTPTQSPGIGASQGTSEQIKTSASPPSTTFSTPHSHPLFTGQFSLLIPKLSLTLLRHMHQLISVSNPLFIKPPFSNQYSLLTYLASPTSLVSADAPHPLSFVVGNSTPYSLSLFLPSSHNYTPTSLALASFHHTPLLTLLVSIYALHSHIEINLEEDDTSTLQQVIGTLLEQSYKALNLLNSKLPSSSTVSVSAIYFDKLSRIKHCVDSHASTDNDVEVIITTLFAEKHPPHFQQISLSDTLLVSFWMRICIEQSISSVVSLLLLHSFFIFTFTEQERKQIIRQAYKFLKPSLDSTSSSLHASTEIQLLMYLLGELLVVGEWLNKPDTYEHDLVPLQPIPLTSSETADFCAPINITFTSSDDSMDSIRSKFISHICTVISSNSAGLGRRQDHQYRIPDDPNEKSSERMISLMLVVLLDIFTLIRSTRHDPYASPFDVAKFIPTLLPSLFDIHISTQTVASSKNIISSVQTLLTLISELFTKEFADFVVSHLNSLASGQSPPKHVVRDSLSLINVILHVLKLDFPNTAPHCHASRALIRVTLALRSTFLELFQSFPSQMPLSAILPLLDSVLQHLAVCLRVFTTVSKAAIHIWEETLKPEQTYTPKALTRSIIPELAQFEHLRQHVESVFLGSYATINTMDRVITVYDMDTLEEFAVCSVPNAISSLSIVFCPYTPLLIGFDPTTLTLASWTLSPSSHITPLHPSLVHWSGDAWTYVDPRTSFHMEPMVMVTDDFTIKYEWHSASFLFIHVTDNRFSTTNSYSFSFS</sequence>
<feature type="compositionally biased region" description="Polar residues" evidence="1">
    <location>
        <begin position="619"/>
        <end position="634"/>
    </location>
</feature>
<feature type="region of interest" description="Disordered" evidence="1">
    <location>
        <begin position="619"/>
        <end position="646"/>
    </location>
</feature>
<feature type="compositionally biased region" description="Polar residues" evidence="1">
    <location>
        <begin position="550"/>
        <end position="592"/>
    </location>
</feature>
<gene>
    <name evidence="2" type="ORF">BLNAU_529</name>
</gene>